<feature type="transmembrane region" description="Helical" evidence="1">
    <location>
        <begin position="38"/>
        <end position="60"/>
    </location>
</feature>
<name>A0A1H6WE80_9BACT</name>
<keyword evidence="1" id="KW-0812">Transmembrane</keyword>
<keyword evidence="1" id="KW-0472">Membrane</keyword>
<organism evidence="2 3">
    <name type="scientific">Dyadobacter koreensis</name>
    <dbReference type="NCBI Taxonomy" id="408657"/>
    <lineage>
        <taxon>Bacteria</taxon>
        <taxon>Pseudomonadati</taxon>
        <taxon>Bacteroidota</taxon>
        <taxon>Cytophagia</taxon>
        <taxon>Cytophagales</taxon>
        <taxon>Spirosomataceae</taxon>
        <taxon>Dyadobacter</taxon>
    </lineage>
</organism>
<evidence type="ECO:0000313" key="2">
    <source>
        <dbReference type="EMBL" id="SEJ12407.1"/>
    </source>
</evidence>
<evidence type="ECO:0000313" key="3">
    <source>
        <dbReference type="Proteomes" id="UP000199532"/>
    </source>
</evidence>
<gene>
    <name evidence="2" type="ORF">SAMN04487995_3341</name>
</gene>
<feature type="transmembrane region" description="Helical" evidence="1">
    <location>
        <begin position="6"/>
        <end position="31"/>
    </location>
</feature>
<evidence type="ECO:0000256" key="1">
    <source>
        <dbReference type="SAM" id="Phobius"/>
    </source>
</evidence>
<dbReference type="RefSeq" id="WP_090336990.1">
    <property type="nucleotide sequence ID" value="NZ_FNXY01000005.1"/>
</dbReference>
<dbReference type="AlphaFoldDB" id="A0A1H6WE80"/>
<dbReference type="Proteomes" id="UP000199532">
    <property type="component" value="Unassembled WGS sequence"/>
</dbReference>
<protein>
    <submittedName>
        <fullName evidence="2">Uncharacterized protein</fullName>
    </submittedName>
</protein>
<keyword evidence="3" id="KW-1185">Reference proteome</keyword>
<dbReference type="STRING" id="408657.SAMN04487995_3341"/>
<accession>A0A1H6WE80</accession>
<reference evidence="2 3" key="1">
    <citation type="submission" date="2016-10" db="EMBL/GenBank/DDBJ databases">
        <authorList>
            <person name="de Groot N.N."/>
        </authorList>
    </citation>
    <scope>NUCLEOTIDE SEQUENCE [LARGE SCALE GENOMIC DNA]</scope>
    <source>
        <strain evidence="2 3">DSM 19938</strain>
    </source>
</reference>
<keyword evidence="1" id="KW-1133">Transmembrane helix</keyword>
<dbReference type="EMBL" id="FNXY01000005">
    <property type="protein sequence ID" value="SEJ12407.1"/>
    <property type="molecule type" value="Genomic_DNA"/>
</dbReference>
<sequence length="110" mass="12216">MNFLIIFIVTAILQLFAPWWTVALIPFLIMLWRPLTPLHAFVTGFLAIALLWFFYGLYLHTSTTGAMSNRIAEIFSLPNGILLLVVTTIVGGIIGGLSGLSGYFLRKTVQ</sequence>
<feature type="transmembrane region" description="Helical" evidence="1">
    <location>
        <begin position="80"/>
        <end position="105"/>
    </location>
</feature>
<proteinExistence type="predicted"/>
<dbReference type="OrthoDB" id="1525231at2"/>